<dbReference type="RefSeq" id="WP_000876524.1">
    <property type="nucleotide sequence ID" value="NZ_CP009335.1"/>
</dbReference>
<protein>
    <submittedName>
        <fullName evidence="3">DUF4825 domain-containing protein</fullName>
    </submittedName>
</protein>
<dbReference type="KEGG" id="btw:BF38_4068"/>
<dbReference type="Proteomes" id="UP000501107">
    <property type="component" value="Chromosome"/>
</dbReference>
<dbReference type="EMBL" id="CP053980">
    <property type="protein sequence ID" value="QKH27644.1"/>
    <property type="molecule type" value="Genomic_DNA"/>
</dbReference>
<proteinExistence type="predicted"/>
<dbReference type="EMBL" id="CP009335">
    <property type="protein sequence ID" value="AJG78962.1"/>
    <property type="molecule type" value="Genomic_DNA"/>
</dbReference>
<reference evidence="2 4" key="1">
    <citation type="journal article" date="2015" name="Genome Announc.">
        <title>Complete genome sequences for 35 biothreat assay-relevant bacillus species.</title>
        <authorList>
            <person name="Johnson S.L."/>
            <person name="Daligault H.E."/>
            <person name="Davenport K.W."/>
            <person name="Jaissle J."/>
            <person name="Frey K.G."/>
            <person name="Ladner J.T."/>
            <person name="Broomall S.M."/>
            <person name="Bishop-Lilly K.A."/>
            <person name="Bruce D.C."/>
            <person name="Gibbons H.S."/>
            <person name="Coyne S.R."/>
            <person name="Lo C.C."/>
            <person name="Meincke L."/>
            <person name="Munk A.C."/>
            <person name="Koroleva G.I."/>
            <person name="Rosenzweig C.N."/>
            <person name="Palacios G.F."/>
            <person name="Redden C.L."/>
            <person name="Minogue T.D."/>
            <person name="Chain P.S."/>
        </authorList>
    </citation>
    <scope>NUCLEOTIDE SEQUENCE [LARGE SCALE GENOMIC DNA]</scope>
    <source>
        <strain evidence="2 4">HD1011</strain>
    </source>
</reference>
<dbReference type="InterPro" id="IPR032250">
    <property type="entry name" value="DUF4825"/>
</dbReference>
<feature type="domain" description="DUF4825" evidence="1">
    <location>
        <begin position="39"/>
        <end position="132"/>
    </location>
</feature>
<dbReference type="Pfam" id="PF16107">
    <property type="entry name" value="DUF4825"/>
    <property type="match status" value="1"/>
</dbReference>
<organism evidence="3 5">
    <name type="scientific">Bacillus thuringiensis</name>
    <dbReference type="NCBI Taxonomy" id="1428"/>
    <lineage>
        <taxon>Bacteria</taxon>
        <taxon>Bacillati</taxon>
        <taxon>Bacillota</taxon>
        <taxon>Bacilli</taxon>
        <taxon>Bacillales</taxon>
        <taxon>Bacillaceae</taxon>
        <taxon>Bacillus</taxon>
        <taxon>Bacillus cereus group</taxon>
    </lineage>
</organism>
<evidence type="ECO:0000313" key="3">
    <source>
        <dbReference type="EMBL" id="QKH27644.1"/>
    </source>
</evidence>
<dbReference type="Proteomes" id="UP000031876">
    <property type="component" value="Chromosome"/>
</dbReference>
<accession>A0A0B5NZP6</accession>
<dbReference type="AlphaFoldDB" id="A0A0B5NZP6"/>
<reference evidence="3 5" key="2">
    <citation type="submission" date="2020-05" db="EMBL/GenBank/DDBJ databases">
        <title>FDA dAtabase for Regulatory Grade micrObial Sequences (FDA-ARGOS): Supporting development and validation of Infectious Disease Dx tests.</title>
        <authorList>
            <person name="Nelson B."/>
            <person name="Plummer A."/>
            <person name="Tallon L."/>
            <person name="Sadzewicz L."/>
            <person name="Zhao X."/>
            <person name="Vavikolanu K."/>
            <person name="Mehta A."/>
            <person name="Aluvathingal J."/>
            <person name="Nadendla S."/>
            <person name="Myers T."/>
            <person name="Yan Y."/>
            <person name="Sichtig H."/>
        </authorList>
    </citation>
    <scope>NUCLEOTIDE SEQUENCE [LARGE SCALE GENOMIC DNA]</scope>
    <source>
        <strain evidence="3 5">FDAARGOS_795</strain>
    </source>
</reference>
<evidence type="ECO:0000313" key="2">
    <source>
        <dbReference type="EMBL" id="AJG78962.1"/>
    </source>
</evidence>
<evidence type="ECO:0000259" key="1">
    <source>
        <dbReference type="Pfam" id="PF16107"/>
    </source>
</evidence>
<name>A0A0B5NZP6_BACTU</name>
<evidence type="ECO:0000313" key="5">
    <source>
        <dbReference type="Proteomes" id="UP000501107"/>
    </source>
</evidence>
<dbReference type="PROSITE" id="PS51257">
    <property type="entry name" value="PROKAR_LIPOPROTEIN"/>
    <property type="match status" value="1"/>
</dbReference>
<gene>
    <name evidence="2" type="ORF">BF38_4068</name>
    <name evidence="3" type="ORF">FOC89_28095</name>
</gene>
<sequence>MKYMHCNVIVMLTIFLFITACSNGERIKEISDVEPDNFKKYAGTYVGNNSDVVAIVNHLPGGETFQSISLENESIKVNYGAKGNGTLTEEMVETYWLDSKDTMKKNFLFNAIYLAILVPNAKSYEFQVENKNFTIKREEILSILYEKFDKFPKENDIWDKKEVVKFLNENNEEIRMLMNDKEFRNALFVKYPVQQLK</sequence>
<evidence type="ECO:0000313" key="4">
    <source>
        <dbReference type="Proteomes" id="UP000031876"/>
    </source>
</evidence>